<evidence type="ECO:0000313" key="3">
    <source>
        <dbReference type="Proteomes" id="UP000522081"/>
    </source>
</evidence>
<dbReference type="RefSeq" id="WP_179407267.1">
    <property type="nucleotide sequence ID" value="NZ_BMGF01000002.1"/>
</dbReference>
<dbReference type="AlphaFoldDB" id="A0A7Y9XXY6"/>
<protein>
    <submittedName>
        <fullName evidence="2">Uncharacterized protein</fullName>
    </submittedName>
</protein>
<keyword evidence="3" id="KW-1185">Reference proteome</keyword>
<dbReference type="Proteomes" id="UP000522081">
    <property type="component" value="Unassembled WGS sequence"/>
</dbReference>
<comment type="caution">
    <text evidence="2">The sequence shown here is derived from an EMBL/GenBank/DDBJ whole genome shotgun (WGS) entry which is preliminary data.</text>
</comment>
<sequence length="174" mass="18678">MAYESLRIRTEREAPQPGRFANFQDRVYGSAPTRKATDARTPAAPRQAAKNATTGPANRYTGADLAMTRYSAEAAATKAERERFAKVFASPHSRGRERGCVSLLTSAKGWTAAAIIAELPHLPTDAEIARNDPAAKARAAAVWDRAYATDATNAKAADKAPADVWSRAYEGARA</sequence>
<feature type="compositionally biased region" description="Basic and acidic residues" evidence="1">
    <location>
        <begin position="1"/>
        <end position="14"/>
    </location>
</feature>
<accession>A0A7Y9XXY6</accession>
<evidence type="ECO:0000256" key="1">
    <source>
        <dbReference type="SAM" id="MobiDB-lite"/>
    </source>
</evidence>
<organism evidence="2 3">
    <name type="scientific">Novosphingobium marinum</name>
    <dbReference type="NCBI Taxonomy" id="1514948"/>
    <lineage>
        <taxon>Bacteria</taxon>
        <taxon>Pseudomonadati</taxon>
        <taxon>Pseudomonadota</taxon>
        <taxon>Alphaproteobacteria</taxon>
        <taxon>Sphingomonadales</taxon>
        <taxon>Sphingomonadaceae</taxon>
        <taxon>Novosphingobium</taxon>
    </lineage>
</organism>
<name>A0A7Y9XXY6_9SPHN</name>
<gene>
    <name evidence="2" type="ORF">FHS75_001734</name>
</gene>
<proteinExistence type="predicted"/>
<feature type="region of interest" description="Disordered" evidence="1">
    <location>
        <begin position="1"/>
        <end position="60"/>
    </location>
</feature>
<reference evidence="2 3" key="1">
    <citation type="submission" date="2020-07" db="EMBL/GenBank/DDBJ databases">
        <title>Genomic Encyclopedia of Type Strains, Phase IV (KMG-IV): sequencing the most valuable type-strain genomes for metagenomic binning, comparative biology and taxonomic classification.</title>
        <authorList>
            <person name="Goeker M."/>
        </authorList>
    </citation>
    <scope>NUCLEOTIDE SEQUENCE [LARGE SCALE GENOMIC DNA]</scope>
    <source>
        <strain evidence="2 3">DSM 29043</strain>
    </source>
</reference>
<evidence type="ECO:0000313" key="2">
    <source>
        <dbReference type="EMBL" id="NYH95415.1"/>
    </source>
</evidence>
<dbReference type="EMBL" id="JACBZF010000002">
    <property type="protein sequence ID" value="NYH95415.1"/>
    <property type="molecule type" value="Genomic_DNA"/>
</dbReference>